<evidence type="ECO:0008006" key="5">
    <source>
        <dbReference type="Google" id="ProtNLM"/>
    </source>
</evidence>
<comment type="caution">
    <text evidence="3">The sequence shown here is derived from an EMBL/GenBank/DDBJ whole genome shotgun (WGS) entry which is preliminary data.</text>
</comment>
<sequence>MNPFPPGPPPVPPGGSPGFPGQPPGPPGGAPLPPEQLRAILSNAVMRQASFGWRLQAQSDIQAVLVTGGQVNHVLHLLITLLLCGLWLPVWVILAITGTEKRLVITVDPYGVLLFNGRPMPPVGPPGPPVVPVGPVGPPPANLNAQAVAAANLRREMRHKAREQAAADIVLARELRIGRPDLPRQYDDGGLIDVNHVPAQVLTLFSGVTPELAQHIATVRDHVGGFSSAEELAATADLHPDLMPEIAEYAVFLP</sequence>
<evidence type="ECO:0000256" key="2">
    <source>
        <dbReference type="SAM" id="Phobius"/>
    </source>
</evidence>
<feature type="region of interest" description="Disordered" evidence="1">
    <location>
        <begin position="1"/>
        <end position="33"/>
    </location>
</feature>
<dbReference type="SUPFAM" id="SSF47781">
    <property type="entry name" value="RuvA domain 2-like"/>
    <property type="match status" value="1"/>
</dbReference>
<name>A0ABP8UQL1_9ACTN</name>
<keyword evidence="4" id="KW-1185">Reference proteome</keyword>
<evidence type="ECO:0000313" key="3">
    <source>
        <dbReference type="EMBL" id="GAA4637578.1"/>
    </source>
</evidence>
<keyword evidence="2" id="KW-0472">Membrane</keyword>
<evidence type="ECO:0000313" key="4">
    <source>
        <dbReference type="Proteomes" id="UP001501442"/>
    </source>
</evidence>
<organism evidence="3 4">
    <name type="scientific">Actinoallomurus vinaceus</name>
    <dbReference type="NCBI Taxonomy" id="1080074"/>
    <lineage>
        <taxon>Bacteria</taxon>
        <taxon>Bacillati</taxon>
        <taxon>Actinomycetota</taxon>
        <taxon>Actinomycetes</taxon>
        <taxon>Streptosporangiales</taxon>
        <taxon>Thermomonosporaceae</taxon>
        <taxon>Actinoallomurus</taxon>
    </lineage>
</organism>
<keyword evidence="2" id="KW-1133">Transmembrane helix</keyword>
<dbReference type="InterPro" id="IPR010994">
    <property type="entry name" value="RuvA_2-like"/>
</dbReference>
<dbReference type="Proteomes" id="UP001501442">
    <property type="component" value="Unassembled WGS sequence"/>
</dbReference>
<dbReference type="RefSeq" id="WP_345440723.1">
    <property type="nucleotide sequence ID" value="NZ_BAABHK010000020.1"/>
</dbReference>
<protein>
    <recommendedName>
        <fullName evidence="5">Helix-hairpin-helix domain-containing protein</fullName>
    </recommendedName>
</protein>
<proteinExistence type="predicted"/>
<reference evidence="4" key="1">
    <citation type="journal article" date="2019" name="Int. J. Syst. Evol. Microbiol.">
        <title>The Global Catalogue of Microorganisms (GCM) 10K type strain sequencing project: providing services to taxonomists for standard genome sequencing and annotation.</title>
        <authorList>
            <consortium name="The Broad Institute Genomics Platform"/>
            <consortium name="The Broad Institute Genome Sequencing Center for Infectious Disease"/>
            <person name="Wu L."/>
            <person name="Ma J."/>
        </authorList>
    </citation>
    <scope>NUCLEOTIDE SEQUENCE [LARGE SCALE GENOMIC DNA]</scope>
    <source>
        <strain evidence="4">JCM 17939</strain>
    </source>
</reference>
<dbReference type="Gene3D" id="1.10.150.280">
    <property type="entry name" value="AF1531-like domain"/>
    <property type="match status" value="1"/>
</dbReference>
<evidence type="ECO:0000256" key="1">
    <source>
        <dbReference type="SAM" id="MobiDB-lite"/>
    </source>
</evidence>
<accession>A0ABP8UQL1</accession>
<dbReference type="EMBL" id="BAABHK010000020">
    <property type="protein sequence ID" value="GAA4637578.1"/>
    <property type="molecule type" value="Genomic_DNA"/>
</dbReference>
<gene>
    <name evidence="3" type="ORF">GCM10023196_091930</name>
</gene>
<dbReference type="Pfam" id="PF12836">
    <property type="entry name" value="HHH_3"/>
    <property type="match status" value="1"/>
</dbReference>
<keyword evidence="2" id="KW-0812">Transmembrane</keyword>
<feature type="transmembrane region" description="Helical" evidence="2">
    <location>
        <begin position="74"/>
        <end position="96"/>
    </location>
</feature>